<dbReference type="KEGG" id="mcoo:MCOO_01600"/>
<proteinExistence type="predicted"/>
<evidence type="ECO:0000313" key="2">
    <source>
        <dbReference type="Proteomes" id="UP000465866"/>
    </source>
</evidence>
<accession>A0A7I7KPX7</accession>
<reference evidence="1 2" key="1">
    <citation type="journal article" date="2019" name="Emerg. Microbes Infect.">
        <title>Comprehensive subspecies identification of 175 nontuberculous mycobacteria species based on 7547 genomic profiles.</title>
        <authorList>
            <person name="Matsumoto Y."/>
            <person name="Kinjo T."/>
            <person name="Motooka D."/>
            <person name="Nabeya D."/>
            <person name="Jung N."/>
            <person name="Uechi K."/>
            <person name="Horii T."/>
            <person name="Iida T."/>
            <person name="Fujita J."/>
            <person name="Nakamura S."/>
        </authorList>
    </citation>
    <scope>NUCLEOTIDE SEQUENCE [LARGE SCALE GENOMIC DNA]</scope>
    <source>
        <strain evidence="1 2">JCM 12404</strain>
    </source>
</reference>
<sequence length="66" mass="7349">MITHFMTTPDQMRSMAGRFVFCQEFITVLGRNFQVTYEEANALGSKVQNAGNIMADTDSAVDPSWA</sequence>
<dbReference type="AlphaFoldDB" id="A0A7I7KPX7"/>
<protein>
    <submittedName>
        <fullName evidence="1">Uncharacterized protein</fullName>
    </submittedName>
</protein>
<organism evidence="1 2">
    <name type="scientific">Mycobacterium cookii</name>
    <dbReference type="NCBI Taxonomy" id="1775"/>
    <lineage>
        <taxon>Bacteria</taxon>
        <taxon>Bacillati</taxon>
        <taxon>Actinomycetota</taxon>
        <taxon>Actinomycetes</taxon>
        <taxon>Mycobacteriales</taxon>
        <taxon>Mycobacteriaceae</taxon>
        <taxon>Mycobacterium</taxon>
    </lineage>
</organism>
<dbReference type="EMBL" id="AP022569">
    <property type="protein sequence ID" value="BBX44145.1"/>
    <property type="molecule type" value="Genomic_DNA"/>
</dbReference>
<gene>
    <name evidence="1" type="ORF">MCOO_01600</name>
</gene>
<dbReference type="Proteomes" id="UP000465866">
    <property type="component" value="Chromosome"/>
</dbReference>
<dbReference type="Gene3D" id="1.10.287.1060">
    <property type="entry name" value="ESAT-6-like"/>
    <property type="match status" value="1"/>
</dbReference>
<keyword evidence="2" id="KW-1185">Reference proteome</keyword>
<evidence type="ECO:0000313" key="1">
    <source>
        <dbReference type="EMBL" id="BBX44145.1"/>
    </source>
</evidence>
<name>A0A7I7KPX7_9MYCO</name>